<proteinExistence type="inferred from homology"/>
<comment type="caution">
    <text evidence="4">The sequence shown here is derived from an EMBL/GenBank/DDBJ whole genome shotgun (WGS) entry which is preliminary data.</text>
</comment>
<evidence type="ECO:0000256" key="1">
    <source>
        <dbReference type="ARBA" id="ARBA00006568"/>
    </source>
</evidence>
<gene>
    <name evidence="4" type="ORF">TIFTF001_040412</name>
</gene>
<dbReference type="InterPro" id="IPR033734">
    <property type="entry name" value="Jacalin-like_lectin_dom_plant"/>
</dbReference>
<dbReference type="PANTHER" id="PTHR47293">
    <property type="entry name" value="JACALIN-RELATED LECTIN 3"/>
    <property type="match status" value="1"/>
</dbReference>
<feature type="domain" description="Jacalin-type lectin" evidence="3">
    <location>
        <begin position="8"/>
        <end position="153"/>
    </location>
</feature>
<reference evidence="4" key="1">
    <citation type="submission" date="2023-07" db="EMBL/GenBank/DDBJ databases">
        <title>draft genome sequence of fig (Ficus carica).</title>
        <authorList>
            <person name="Takahashi T."/>
            <person name="Nishimura K."/>
        </authorList>
    </citation>
    <scope>NUCLEOTIDE SEQUENCE</scope>
</reference>
<dbReference type="Pfam" id="PF01419">
    <property type="entry name" value="Jacalin"/>
    <property type="match status" value="1"/>
</dbReference>
<dbReference type="EMBL" id="BTGU01001442">
    <property type="protein sequence ID" value="GMN23173.1"/>
    <property type="molecule type" value="Genomic_DNA"/>
</dbReference>
<dbReference type="AlphaFoldDB" id="A0AA87ZBK2"/>
<keyword evidence="2" id="KW-0430">Lectin</keyword>
<evidence type="ECO:0000259" key="3">
    <source>
        <dbReference type="PROSITE" id="PS51752"/>
    </source>
</evidence>
<dbReference type="Gene3D" id="2.100.10.30">
    <property type="entry name" value="Jacalin-like lectin domain"/>
    <property type="match status" value="1"/>
</dbReference>
<name>A0AA87ZBK2_FICCA</name>
<dbReference type="PROSITE" id="PS51752">
    <property type="entry name" value="JACALIN_LECTIN"/>
    <property type="match status" value="1"/>
</dbReference>
<organism evidence="4 5">
    <name type="scientific">Ficus carica</name>
    <name type="common">Common fig</name>
    <dbReference type="NCBI Taxonomy" id="3494"/>
    <lineage>
        <taxon>Eukaryota</taxon>
        <taxon>Viridiplantae</taxon>
        <taxon>Streptophyta</taxon>
        <taxon>Embryophyta</taxon>
        <taxon>Tracheophyta</taxon>
        <taxon>Spermatophyta</taxon>
        <taxon>Magnoliopsida</taxon>
        <taxon>eudicotyledons</taxon>
        <taxon>Gunneridae</taxon>
        <taxon>Pentapetalae</taxon>
        <taxon>rosids</taxon>
        <taxon>fabids</taxon>
        <taxon>Rosales</taxon>
        <taxon>Moraceae</taxon>
        <taxon>Ficeae</taxon>
        <taxon>Ficus</taxon>
    </lineage>
</organism>
<evidence type="ECO:0000256" key="2">
    <source>
        <dbReference type="ARBA" id="ARBA00022734"/>
    </source>
</evidence>
<sequence length="153" mass="16762">MEDWSGHTIVVGPWGGSGGIEWDDGSYTGIKKINISHGDAIGSLQVDYYVNGHVVTAPQRPQSNKYAFKVEPINIAKDDYIVKVSGHVGRSKLAQRTPVVRSLKFETSKKKIHGPFGTEEGEPFDFQVRKGFISGFKGASGDLLDAIEFYLST</sequence>
<dbReference type="InterPro" id="IPR001229">
    <property type="entry name" value="Jacalin-like_lectin_dom"/>
</dbReference>
<dbReference type="InterPro" id="IPR036404">
    <property type="entry name" value="Jacalin-like_lectin_dom_sf"/>
</dbReference>
<dbReference type="Proteomes" id="UP001187192">
    <property type="component" value="Unassembled WGS sequence"/>
</dbReference>
<comment type="similarity">
    <text evidence="1">Belongs to the jacalin lectin family.</text>
</comment>
<accession>A0AA87ZBK2</accession>
<evidence type="ECO:0000313" key="5">
    <source>
        <dbReference type="Proteomes" id="UP001187192"/>
    </source>
</evidence>
<dbReference type="GO" id="GO:0030246">
    <property type="term" value="F:carbohydrate binding"/>
    <property type="evidence" value="ECO:0007669"/>
    <property type="project" value="UniProtKB-KW"/>
</dbReference>
<dbReference type="PANTHER" id="PTHR47293:SF68">
    <property type="entry name" value="JACALIN-RELATED LECTIN 3"/>
    <property type="match status" value="1"/>
</dbReference>
<dbReference type="SUPFAM" id="SSF51101">
    <property type="entry name" value="Mannose-binding lectins"/>
    <property type="match status" value="1"/>
</dbReference>
<evidence type="ECO:0000313" key="4">
    <source>
        <dbReference type="EMBL" id="GMN23173.1"/>
    </source>
</evidence>
<protein>
    <recommendedName>
        <fullName evidence="3">Jacalin-type lectin domain-containing protein</fullName>
    </recommendedName>
</protein>
<dbReference type="CDD" id="cd09612">
    <property type="entry name" value="Jacalin"/>
    <property type="match status" value="1"/>
</dbReference>
<dbReference type="SMART" id="SM00915">
    <property type="entry name" value="Jacalin"/>
    <property type="match status" value="1"/>
</dbReference>
<keyword evidence="5" id="KW-1185">Reference proteome</keyword>